<keyword evidence="3 7" id="KW-0521">NADP</keyword>
<dbReference type="HAMAP" id="MF_00222">
    <property type="entry name" value="Shikimate_DH_AroE"/>
    <property type="match status" value="1"/>
</dbReference>
<evidence type="ECO:0000256" key="3">
    <source>
        <dbReference type="ARBA" id="ARBA00022857"/>
    </source>
</evidence>
<evidence type="ECO:0000256" key="6">
    <source>
        <dbReference type="ARBA" id="ARBA00049442"/>
    </source>
</evidence>
<feature type="domain" description="Shikimate dehydrogenase substrate binding N-terminal" evidence="9">
    <location>
        <begin position="6"/>
        <end position="89"/>
    </location>
</feature>
<accession>A0A7C4XSY6</accession>
<dbReference type="Gene3D" id="3.40.50.10860">
    <property type="entry name" value="Leucine Dehydrogenase, chain A, domain 1"/>
    <property type="match status" value="1"/>
</dbReference>
<dbReference type="InterPro" id="IPR013708">
    <property type="entry name" value="Shikimate_DH-bd_N"/>
</dbReference>
<keyword evidence="7" id="KW-0028">Amino-acid biosynthesis</keyword>
<protein>
    <recommendedName>
        <fullName evidence="2 7">Shikimate dehydrogenase (NADP(+))</fullName>
        <shortName evidence="7">SDH</shortName>
        <ecNumber evidence="2 7">1.1.1.25</ecNumber>
    </recommendedName>
</protein>
<comment type="subunit">
    <text evidence="7">Homodimer.</text>
</comment>
<feature type="binding site" evidence="7">
    <location>
        <position position="87"/>
    </location>
    <ligand>
        <name>shikimate</name>
        <dbReference type="ChEBI" id="CHEBI:36208"/>
    </ligand>
</feature>
<feature type="binding site" evidence="7">
    <location>
        <position position="214"/>
    </location>
    <ligand>
        <name>NADP(+)</name>
        <dbReference type="ChEBI" id="CHEBI:58349"/>
    </ligand>
</feature>
<dbReference type="GO" id="GO:0019632">
    <property type="term" value="P:shikimate metabolic process"/>
    <property type="evidence" value="ECO:0007669"/>
    <property type="project" value="TreeGrafter"/>
</dbReference>
<dbReference type="GO" id="GO:0050661">
    <property type="term" value="F:NADP binding"/>
    <property type="evidence" value="ECO:0007669"/>
    <property type="project" value="TreeGrafter"/>
</dbReference>
<dbReference type="InterPro" id="IPR006151">
    <property type="entry name" value="Shikm_DH/Glu-tRNA_Rdtase"/>
</dbReference>
<evidence type="ECO:0000256" key="1">
    <source>
        <dbReference type="ARBA" id="ARBA00004871"/>
    </source>
</evidence>
<evidence type="ECO:0000256" key="4">
    <source>
        <dbReference type="ARBA" id="ARBA00023002"/>
    </source>
</evidence>
<evidence type="ECO:0000256" key="2">
    <source>
        <dbReference type="ARBA" id="ARBA00012962"/>
    </source>
</evidence>
<organism evidence="10">
    <name type="scientific">Caldisericum exile</name>
    <dbReference type="NCBI Taxonomy" id="693075"/>
    <lineage>
        <taxon>Bacteria</taxon>
        <taxon>Pseudomonadati</taxon>
        <taxon>Caldisericota/Cryosericota group</taxon>
        <taxon>Caldisericota</taxon>
        <taxon>Caldisericia</taxon>
        <taxon>Caldisericales</taxon>
        <taxon>Caldisericaceae</taxon>
        <taxon>Caldisericum</taxon>
    </lineage>
</organism>
<comment type="caution">
    <text evidence="10">The sequence shown here is derived from an EMBL/GenBank/DDBJ whole genome shotgun (WGS) entry which is preliminary data.</text>
</comment>
<feature type="binding site" evidence="7">
    <location>
        <position position="102"/>
    </location>
    <ligand>
        <name>shikimate</name>
        <dbReference type="ChEBI" id="CHEBI:36208"/>
    </ligand>
</feature>
<dbReference type="InterPro" id="IPR022893">
    <property type="entry name" value="Shikimate_DH_fam"/>
</dbReference>
<feature type="binding site" evidence="7">
    <location>
        <begin position="150"/>
        <end position="155"/>
    </location>
    <ligand>
        <name>NADP(+)</name>
        <dbReference type="ChEBI" id="CHEBI:58349"/>
    </ligand>
</feature>
<dbReference type="SUPFAM" id="SSF53223">
    <property type="entry name" value="Aminoacid dehydrogenase-like, N-terminal domain"/>
    <property type="match status" value="1"/>
</dbReference>
<dbReference type="GO" id="GO:0004764">
    <property type="term" value="F:shikimate 3-dehydrogenase (NADP+) activity"/>
    <property type="evidence" value="ECO:0007669"/>
    <property type="project" value="UniProtKB-UniRule"/>
</dbReference>
<feature type="active site" description="Proton acceptor" evidence="7">
    <location>
        <position position="66"/>
    </location>
</feature>
<proteinExistence type="inferred from homology"/>
<dbReference type="GO" id="GO:0009423">
    <property type="term" value="P:chorismate biosynthetic process"/>
    <property type="evidence" value="ECO:0007669"/>
    <property type="project" value="UniProtKB-UniRule"/>
</dbReference>
<dbReference type="EC" id="1.1.1.25" evidence="2 7"/>
<dbReference type="EMBL" id="DTHV01000001">
    <property type="protein sequence ID" value="HGW59817.1"/>
    <property type="molecule type" value="Genomic_DNA"/>
</dbReference>
<feature type="binding site" evidence="7">
    <location>
        <position position="62"/>
    </location>
    <ligand>
        <name>shikimate</name>
        <dbReference type="ChEBI" id="CHEBI:36208"/>
    </ligand>
</feature>
<dbReference type="SUPFAM" id="SSF51735">
    <property type="entry name" value="NAD(P)-binding Rossmann-fold domains"/>
    <property type="match status" value="1"/>
</dbReference>
<gene>
    <name evidence="7" type="primary">aroE</name>
    <name evidence="10" type="ORF">ENV82_00010</name>
</gene>
<feature type="binding site" evidence="7">
    <location>
        <position position="216"/>
    </location>
    <ligand>
        <name>shikimate</name>
        <dbReference type="ChEBI" id="CHEBI:36208"/>
    </ligand>
</feature>
<dbReference type="Gene3D" id="3.40.50.720">
    <property type="entry name" value="NAD(P)-binding Rossmann-like Domain"/>
    <property type="match status" value="1"/>
</dbReference>
<evidence type="ECO:0000313" key="10">
    <source>
        <dbReference type="EMBL" id="HGW59817.1"/>
    </source>
</evidence>
<feature type="binding site" evidence="7">
    <location>
        <begin position="14"/>
        <end position="16"/>
    </location>
    <ligand>
        <name>shikimate</name>
        <dbReference type="ChEBI" id="CHEBI:36208"/>
    </ligand>
</feature>
<dbReference type="AlphaFoldDB" id="A0A7C4XSY6"/>
<dbReference type="PANTHER" id="PTHR21089">
    <property type="entry name" value="SHIKIMATE DEHYDROGENASE"/>
    <property type="match status" value="1"/>
</dbReference>
<evidence type="ECO:0000256" key="5">
    <source>
        <dbReference type="ARBA" id="ARBA00023141"/>
    </source>
</evidence>
<comment type="pathway">
    <text evidence="1 7">Metabolic intermediate biosynthesis; chorismate biosynthesis; chorismate from D-erythrose 4-phosphate and phosphoenolpyruvate: step 4/7.</text>
</comment>
<feature type="binding site" evidence="7">
    <location>
        <position position="78"/>
    </location>
    <ligand>
        <name>NADP(+)</name>
        <dbReference type="ChEBI" id="CHEBI:58349"/>
    </ligand>
</feature>
<comment type="similarity">
    <text evidence="7">Belongs to the shikimate dehydrogenase family.</text>
</comment>
<dbReference type="GO" id="GO:0008652">
    <property type="term" value="P:amino acid biosynthetic process"/>
    <property type="evidence" value="ECO:0007669"/>
    <property type="project" value="UniProtKB-KW"/>
</dbReference>
<comment type="catalytic activity">
    <reaction evidence="6 7">
        <text>shikimate + NADP(+) = 3-dehydroshikimate + NADPH + H(+)</text>
        <dbReference type="Rhea" id="RHEA:17737"/>
        <dbReference type="ChEBI" id="CHEBI:15378"/>
        <dbReference type="ChEBI" id="CHEBI:16630"/>
        <dbReference type="ChEBI" id="CHEBI:36208"/>
        <dbReference type="ChEBI" id="CHEBI:57783"/>
        <dbReference type="ChEBI" id="CHEBI:58349"/>
        <dbReference type="EC" id="1.1.1.25"/>
    </reaction>
</comment>
<feature type="binding site" evidence="7">
    <location>
        <position position="244"/>
    </location>
    <ligand>
        <name>shikimate</name>
        <dbReference type="ChEBI" id="CHEBI:36208"/>
    </ligand>
</feature>
<dbReference type="GO" id="GO:0009073">
    <property type="term" value="P:aromatic amino acid family biosynthetic process"/>
    <property type="evidence" value="ECO:0007669"/>
    <property type="project" value="UniProtKB-KW"/>
</dbReference>
<keyword evidence="5 7" id="KW-0057">Aromatic amino acid biosynthesis</keyword>
<dbReference type="UniPathway" id="UPA00053">
    <property type="reaction ID" value="UER00087"/>
</dbReference>
<evidence type="ECO:0000259" key="9">
    <source>
        <dbReference type="Pfam" id="PF08501"/>
    </source>
</evidence>
<dbReference type="InterPro" id="IPR046346">
    <property type="entry name" value="Aminoacid_DH-like_N_sf"/>
</dbReference>
<reference evidence="10" key="1">
    <citation type="journal article" date="2020" name="mSystems">
        <title>Genome- and Community-Level Interaction Insights into Carbon Utilization and Element Cycling Functions of Hydrothermarchaeota in Hydrothermal Sediment.</title>
        <authorList>
            <person name="Zhou Z."/>
            <person name="Liu Y."/>
            <person name="Xu W."/>
            <person name="Pan J."/>
            <person name="Luo Z.H."/>
            <person name="Li M."/>
        </authorList>
    </citation>
    <scope>NUCLEOTIDE SEQUENCE [LARGE SCALE GENOMIC DNA]</scope>
    <source>
        <strain evidence="10">SpSt-794</strain>
    </source>
</reference>
<feature type="binding site" evidence="7">
    <location>
        <position position="237"/>
    </location>
    <ligand>
        <name>NADP(+)</name>
        <dbReference type="ChEBI" id="CHEBI:58349"/>
    </ligand>
</feature>
<evidence type="ECO:0000256" key="7">
    <source>
        <dbReference type="HAMAP-Rule" id="MF_00222"/>
    </source>
</evidence>
<feature type="domain" description="Quinate/shikimate 5-dehydrogenase/glutamyl-tRNA reductase" evidence="8">
    <location>
        <begin position="114"/>
        <end position="190"/>
    </location>
</feature>
<dbReference type="InterPro" id="IPR036291">
    <property type="entry name" value="NAD(P)-bd_dom_sf"/>
</dbReference>
<dbReference type="Pfam" id="PF08501">
    <property type="entry name" value="Shikimate_dh_N"/>
    <property type="match status" value="1"/>
</dbReference>
<dbReference type="PANTHER" id="PTHR21089:SF1">
    <property type="entry name" value="BIFUNCTIONAL 3-DEHYDROQUINATE DEHYDRATASE_SHIKIMATE DEHYDROGENASE, CHLOROPLASTIC"/>
    <property type="match status" value="1"/>
</dbReference>
<name>A0A7C4XSY6_9BACT</name>
<comment type="function">
    <text evidence="7">Involved in the biosynthesis of the chorismate, which leads to the biosynthesis of aromatic amino acids. Catalyzes the reversible NADPH linked reduction of 3-dehydroshikimate (DHSA) to yield shikimate (SA).</text>
</comment>
<keyword evidence="4 7" id="KW-0560">Oxidoreductase</keyword>
<evidence type="ECO:0000259" key="8">
    <source>
        <dbReference type="Pfam" id="PF01488"/>
    </source>
</evidence>
<dbReference type="CDD" id="cd01065">
    <property type="entry name" value="NAD_bind_Shikimate_DH"/>
    <property type="match status" value="1"/>
</dbReference>
<sequence>MDKFYLLGYPLSHSYSPKIYEKLFKTLNKVASYSLLPTKCEELEERILWIKLDKDVLGFNLTQPLKEEVIKYIDVLDELSKEIGSVNTVLVKDEKLYGFNTDYTGFKKSIEPFLNEIEGNTALVFGSGGAAKPVIKALVDVNVKSVFVANRTFEKALKIKEMFGNKVIPVKLEEVESVISGVKIVINATTVGLNENETMIKSEWINKDMILYDLIYNPEKTEFLRIGAKIGAKIKNGYDMLYFQCLENVKIWYGGFNAQVS</sequence>
<feature type="binding site" evidence="7">
    <location>
        <begin position="126"/>
        <end position="130"/>
    </location>
    <ligand>
        <name>NADP(+)</name>
        <dbReference type="ChEBI" id="CHEBI:58349"/>
    </ligand>
</feature>
<dbReference type="GO" id="GO:0005829">
    <property type="term" value="C:cytosol"/>
    <property type="evidence" value="ECO:0007669"/>
    <property type="project" value="TreeGrafter"/>
</dbReference>
<dbReference type="Pfam" id="PF01488">
    <property type="entry name" value="Shikimate_DH"/>
    <property type="match status" value="1"/>
</dbReference>